<dbReference type="Proteomes" id="UP001178461">
    <property type="component" value="Chromosome 5"/>
</dbReference>
<organism evidence="1 2">
    <name type="scientific">Podarcis lilfordi</name>
    <name type="common">Lilford's wall lizard</name>
    <dbReference type="NCBI Taxonomy" id="74358"/>
    <lineage>
        <taxon>Eukaryota</taxon>
        <taxon>Metazoa</taxon>
        <taxon>Chordata</taxon>
        <taxon>Craniata</taxon>
        <taxon>Vertebrata</taxon>
        <taxon>Euteleostomi</taxon>
        <taxon>Lepidosauria</taxon>
        <taxon>Squamata</taxon>
        <taxon>Bifurcata</taxon>
        <taxon>Unidentata</taxon>
        <taxon>Episquamata</taxon>
        <taxon>Laterata</taxon>
        <taxon>Lacertibaenia</taxon>
        <taxon>Lacertidae</taxon>
        <taxon>Podarcis</taxon>
    </lineage>
</organism>
<keyword evidence="2" id="KW-1185">Reference proteome</keyword>
<gene>
    <name evidence="1" type="ORF">PODLI_1B015241</name>
</gene>
<proteinExistence type="predicted"/>
<evidence type="ECO:0000313" key="1">
    <source>
        <dbReference type="EMBL" id="CAI5774748.1"/>
    </source>
</evidence>
<name>A0AA35KCL9_9SAUR</name>
<sequence length="66" mass="7027">MTSQEKKDASCMDHSLHTFSVNQYDPILISTACLLHAKDPASGCTWNNNAAPCVKATAKTGCGKLT</sequence>
<evidence type="ECO:0000313" key="2">
    <source>
        <dbReference type="Proteomes" id="UP001178461"/>
    </source>
</evidence>
<dbReference type="EMBL" id="OX395130">
    <property type="protein sequence ID" value="CAI5774748.1"/>
    <property type="molecule type" value="Genomic_DNA"/>
</dbReference>
<dbReference type="AlphaFoldDB" id="A0AA35KCL9"/>
<protein>
    <submittedName>
        <fullName evidence="1">Uncharacterized protein</fullName>
    </submittedName>
</protein>
<reference evidence="1" key="1">
    <citation type="submission" date="2022-12" db="EMBL/GenBank/DDBJ databases">
        <authorList>
            <person name="Alioto T."/>
            <person name="Alioto T."/>
            <person name="Gomez Garrido J."/>
        </authorList>
    </citation>
    <scope>NUCLEOTIDE SEQUENCE</scope>
</reference>
<accession>A0AA35KCL9</accession>